<dbReference type="PANTHER" id="PTHR24025">
    <property type="entry name" value="DESMOGLEIN FAMILY MEMBER"/>
    <property type="match status" value="1"/>
</dbReference>
<dbReference type="SUPFAM" id="SSF49313">
    <property type="entry name" value="Cadherin-like"/>
    <property type="match status" value="1"/>
</dbReference>
<evidence type="ECO:0000256" key="1">
    <source>
        <dbReference type="ARBA" id="ARBA00004370"/>
    </source>
</evidence>
<evidence type="ECO:0000313" key="11">
    <source>
        <dbReference type="Proteomes" id="UP001274896"/>
    </source>
</evidence>
<keyword evidence="3" id="KW-0677">Repeat</keyword>
<dbReference type="GO" id="GO:0007156">
    <property type="term" value="P:homophilic cell adhesion via plasma membrane adhesion molecules"/>
    <property type="evidence" value="ECO:0007669"/>
    <property type="project" value="InterPro"/>
</dbReference>
<feature type="domain" description="Cadherin" evidence="9">
    <location>
        <begin position="108"/>
        <end position="209"/>
    </location>
</feature>
<evidence type="ECO:0000256" key="8">
    <source>
        <dbReference type="PROSITE-ProRule" id="PRU00043"/>
    </source>
</evidence>
<dbReference type="Proteomes" id="UP001274896">
    <property type="component" value="Unassembled WGS sequence"/>
</dbReference>
<dbReference type="GO" id="GO:0009653">
    <property type="term" value="P:anatomical structure morphogenesis"/>
    <property type="evidence" value="ECO:0007669"/>
    <property type="project" value="UniProtKB-ARBA"/>
</dbReference>
<organism evidence="10 11">
    <name type="scientific">Hemibagrus guttatus</name>
    <dbReference type="NCBI Taxonomy" id="175788"/>
    <lineage>
        <taxon>Eukaryota</taxon>
        <taxon>Metazoa</taxon>
        <taxon>Chordata</taxon>
        <taxon>Craniata</taxon>
        <taxon>Vertebrata</taxon>
        <taxon>Euteleostomi</taxon>
        <taxon>Actinopterygii</taxon>
        <taxon>Neopterygii</taxon>
        <taxon>Teleostei</taxon>
        <taxon>Ostariophysi</taxon>
        <taxon>Siluriformes</taxon>
        <taxon>Bagridae</taxon>
        <taxon>Hemibagrus</taxon>
    </lineage>
</organism>
<dbReference type="AlphaFoldDB" id="A0AAE0REP0"/>
<keyword evidence="2" id="KW-0812">Transmembrane</keyword>
<evidence type="ECO:0000256" key="2">
    <source>
        <dbReference type="ARBA" id="ARBA00022692"/>
    </source>
</evidence>
<evidence type="ECO:0000256" key="4">
    <source>
        <dbReference type="ARBA" id="ARBA00022837"/>
    </source>
</evidence>
<dbReference type="GO" id="GO:0005886">
    <property type="term" value="C:plasma membrane"/>
    <property type="evidence" value="ECO:0007669"/>
    <property type="project" value="InterPro"/>
</dbReference>
<dbReference type="InterPro" id="IPR015919">
    <property type="entry name" value="Cadherin-like_sf"/>
</dbReference>
<evidence type="ECO:0000256" key="3">
    <source>
        <dbReference type="ARBA" id="ARBA00022737"/>
    </source>
</evidence>
<dbReference type="InterPro" id="IPR020894">
    <property type="entry name" value="Cadherin_CS"/>
</dbReference>
<dbReference type="Gene3D" id="2.60.40.60">
    <property type="entry name" value="Cadherins"/>
    <property type="match status" value="2"/>
</dbReference>
<evidence type="ECO:0000259" key="9">
    <source>
        <dbReference type="PROSITE" id="PS50268"/>
    </source>
</evidence>
<dbReference type="GO" id="GO:0005509">
    <property type="term" value="F:calcium ion binding"/>
    <property type="evidence" value="ECO:0007669"/>
    <property type="project" value="UniProtKB-UniRule"/>
</dbReference>
<dbReference type="GO" id="GO:0005911">
    <property type="term" value="C:cell-cell junction"/>
    <property type="evidence" value="ECO:0007669"/>
    <property type="project" value="TreeGrafter"/>
</dbReference>
<dbReference type="PROSITE" id="PS00232">
    <property type="entry name" value="CADHERIN_1"/>
    <property type="match status" value="1"/>
</dbReference>
<proteinExistence type="predicted"/>
<evidence type="ECO:0000256" key="7">
    <source>
        <dbReference type="ARBA" id="ARBA00023136"/>
    </source>
</evidence>
<dbReference type="InterPro" id="IPR050971">
    <property type="entry name" value="Cadherin-domain_protein"/>
</dbReference>
<reference evidence="10" key="1">
    <citation type="submission" date="2023-06" db="EMBL/GenBank/DDBJ databases">
        <title>Male Hemibagrus guttatus genome.</title>
        <authorList>
            <person name="Bian C."/>
        </authorList>
    </citation>
    <scope>NUCLEOTIDE SEQUENCE</scope>
    <source>
        <strain evidence="10">Male_cb2023</strain>
        <tissue evidence="10">Muscle</tissue>
    </source>
</reference>
<keyword evidence="5" id="KW-0130">Cell adhesion</keyword>
<sequence>MLLVPFQDSWLVQTLGEGCGLARREPRRREGGDVTGGRSQAVDIYTSIAGTLRRATAITEDEVSHFSNSESDRNTITMKPRRRETKLLGCIDAGFLAIFLSLSVVNSNPLVYYLEVEENAPVGSVVLHFGRECNESSSVRLGSTLLGENASDFSIFYSAKTGFLLKIAKSLDRELKSRYEVNALLPGCALNEVAMIIEVLDKNDNPPQFITTTERIEIDELTAVGTELLRLSAQDKDAGRNGAITFIMSPNPNIHVVPKTGQVLLVRSVRAPSNLTVPVYARDNGDVVLQSEPIQLHIVVTSVRLTAKENRGRRTRAVSEELSYTVALSEYAEAGDVIFTVPDQKFEEKRFELLSPESGSSVRVERETGRVYLMHKLTSSIQVVVKTLNARGKAALLPSVSMSGTIQPGLTSCLNIDWSNWKPVCGSW</sequence>
<gene>
    <name evidence="10" type="ORF">QTP70_011517</name>
</gene>
<keyword evidence="6" id="KW-1133">Transmembrane helix</keyword>
<name>A0AAE0REP0_9TELE</name>
<keyword evidence="7" id="KW-0472">Membrane</keyword>
<feature type="domain" description="Cadherin" evidence="9">
    <location>
        <begin position="210"/>
        <end position="310"/>
    </location>
</feature>
<keyword evidence="11" id="KW-1185">Reference proteome</keyword>
<dbReference type="PROSITE" id="PS50268">
    <property type="entry name" value="CADHERIN_2"/>
    <property type="match status" value="2"/>
</dbReference>
<evidence type="ECO:0000256" key="5">
    <source>
        <dbReference type="ARBA" id="ARBA00022889"/>
    </source>
</evidence>
<dbReference type="PANTHER" id="PTHR24025:SF31">
    <property type="entry name" value="NEURAL-CADHERIN"/>
    <property type="match status" value="1"/>
</dbReference>
<dbReference type="InterPro" id="IPR002126">
    <property type="entry name" value="Cadherin-like_dom"/>
</dbReference>
<keyword evidence="4 8" id="KW-0106">Calcium</keyword>
<comment type="subcellular location">
    <subcellularLocation>
        <location evidence="1">Membrane</location>
    </subcellularLocation>
</comment>
<evidence type="ECO:0000256" key="6">
    <source>
        <dbReference type="ARBA" id="ARBA00022989"/>
    </source>
</evidence>
<protein>
    <recommendedName>
        <fullName evidence="9">Cadherin domain-containing protein</fullName>
    </recommendedName>
</protein>
<accession>A0AAE0REP0</accession>
<dbReference type="CDD" id="cd11304">
    <property type="entry name" value="Cadherin_repeat"/>
    <property type="match status" value="2"/>
</dbReference>
<evidence type="ECO:0000313" key="10">
    <source>
        <dbReference type="EMBL" id="KAK3551033.1"/>
    </source>
</evidence>
<comment type="caution">
    <text evidence="10">The sequence shown here is derived from an EMBL/GenBank/DDBJ whole genome shotgun (WGS) entry which is preliminary data.</text>
</comment>
<dbReference type="EMBL" id="JAUCMX010000003">
    <property type="protein sequence ID" value="KAK3551033.1"/>
    <property type="molecule type" value="Genomic_DNA"/>
</dbReference>